<evidence type="ECO:0000313" key="1">
    <source>
        <dbReference type="EMBL" id="JAH67108.1"/>
    </source>
</evidence>
<organism evidence="1">
    <name type="scientific">Anguilla anguilla</name>
    <name type="common">European freshwater eel</name>
    <name type="synonym">Muraena anguilla</name>
    <dbReference type="NCBI Taxonomy" id="7936"/>
    <lineage>
        <taxon>Eukaryota</taxon>
        <taxon>Metazoa</taxon>
        <taxon>Chordata</taxon>
        <taxon>Craniata</taxon>
        <taxon>Vertebrata</taxon>
        <taxon>Euteleostomi</taxon>
        <taxon>Actinopterygii</taxon>
        <taxon>Neopterygii</taxon>
        <taxon>Teleostei</taxon>
        <taxon>Anguilliformes</taxon>
        <taxon>Anguillidae</taxon>
        <taxon>Anguilla</taxon>
    </lineage>
</organism>
<proteinExistence type="predicted"/>
<sequence length="10" mass="1229">MVHLNCSNRR</sequence>
<reference evidence="1" key="1">
    <citation type="submission" date="2014-11" db="EMBL/GenBank/DDBJ databases">
        <authorList>
            <person name="Amaro Gonzalez C."/>
        </authorList>
    </citation>
    <scope>NUCLEOTIDE SEQUENCE</scope>
</reference>
<accession>A0A0E9UQ63</accession>
<name>A0A0E9UQ63_ANGAN</name>
<reference evidence="1" key="2">
    <citation type="journal article" date="2015" name="Fish Shellfish Immunol.">
        <title>Early steps in the European eel (Anguilla anguilla)-Vibrio vulnificus interaction in the gills: Role of the RtxA13 toxin.</title>
        <authorList>
            <person name="Callol A."/>
            <person name="Pajuelo D."/>
            <person name="Ebbesson L."/>
            <person name="Teles M."/>
            <person name="MacKenzie S."/>
            <person name="Amaro C."/>
        </authorList>
    </citation>
    <scope>NUCLEOTIDE SEQUENCE</scope>
</reference>
<protein>
    <submittedName>
        <fullName evidence="1">Uncharacterized protein</fullName>
    </submittedName>
</protein>
<dbReference type="EMBL" id="GBXM01041469">
    <property type="protein sequence ID" value="JAH67108.1"/>
    <property type="molecule type" value="Transcribed_RNA"/>
</dbReference>